<name>A0ABC9AY47_9POAL</name>
<keyword evidence="4 9" id="KW-0863">Zinc-finger</keyword>
<proteinExistence type="predicted"/>
<keyword evidence="6" id="KW-0805">Transcription regulation</keyword>
<gene>
    <name evidence="12" type="ORF">URODEC1_LOCUS58126</name>
</gene>
<evidence type="ECO:0000256" key="5">
    <source>
        <dbReference type="ARBA" id="ARBA00022833"/>
    </source>
</evidence>
<feature type="compositionally biased region" description="Basic residues" evidence="10">
    <location>
        <begin position="97"/>
        <end position="106"/>
    </location>
</feature>
<dbReference type="InterPro" id="IPR013087">
    <property type="entry name" value="Znf_C2H2_type"/>
</dbReference>
<dbReference type="InterPro" id="IPR036236">
    <property type="entry name" value="Znf_C2H2_sf"/>
</dbReference>
<evidence type="ECO:0000256" key="4">
    <source>
        <dbReference type="ARBA" id="ARBA00022771"/>
    </source>
</evidence>
<dbReference type="Proteomes" id="UP001497457">
    <property type="component" value="Chromosome 23rd"/>
</dbReference>
<organism evidence="12 13">
    <name type="scientific">Urochloa decumbens</name>
    <dbReference type="NCBI Taxonomy" id="240449"/>
    <lineage>
        <taxon>Eukaryota</taxon>
        <taxon>Viridiplantae</taxon>
        <taxon>Streptophyta</taxon>
        <taxon>Embryophyta</taxon>
        <taxon>Tracheophyta</taxon>
        <taxon>Spermatophyta</taxon>
        <taxon>Magnoliopsida</taxon>
        <taxon>Liliopsida</taxon>
        <taxon>Poales</taxon>
        <taxon>Poaceae</taxon>
        <taxon>PACMAD clade</taxon>
        <taxon>Panicoideae</taxon>
        <taxon>Panicodae</taxon>
        <taxon>Paniceae</taxon>
        <taxon>Melinidinae</taxon>
        <taxon>Urochloa</taxon>
    </lineage>
</organism>
<dbReference type="SUPFAM" id="SSF57667">
    <property type="entry name" value="beta-beta-alpha zinc fingers"/>
    <property type="match status" value="1"/>
</dbReference>
<evidence type="ECO:0000256" key="8">
    <source>
        <dbReference type="ARBA" id="ARBA00023242"/>
    </source>
</evidence>
<reference evidence="12 13" key="2">
    <citation type="submission" date="2024-10" db="EMBL/GenBank/DDBJ databases">
        <authorList>
            <person name="Ryan C."/>
        </authorList>
    </citation>
    <scope>NUCLEOTIDE SEQUENCE [LARGE SCALE GENOMIC DNA]</scope>
</reference>
<evidence type="ECO:0000256" key="10">
    <source>
        <dbReference type="SAM" id="MobiDB-lite"/>
    </source>
</evidence>
<feature type="compositionally biased region" description="Low complexity" evidence="10">
    <location>
        <begin position="77"/>
        <end position="90"/>
    </location>
</feature>
<reference evidence="13" key="1">
    <citation type="submission" date="2024-06" db="EMBL/GenBank/DDBJ databases">
        <authorList>
            <person name="Ryan C."/>
        </authorList>
    </citation>
    <scope>NUCLEOTIDE SEQUENCE [LARGE SCALE GENOMIC DNA]</scope>
</reference>
<evidence type="ECO:0000259" key="11">
    <source>
        <dbReference type="PROSITE" id="PS50157"/>
    </source>
</evidence>
<keyword evidence="7" id="KW-0804">Transcription</keyword>
<dbReference type="Pfam" id="PF13912">
    <property type="entry name" value="zf-C2H2_6"/>
    <property type="match status" value="2"/>
</dbReference>
<keyword evidence="13" id="KW-1185">Reference proteome</keyword>
<dbReference type="PANTHER" id="PTHR26374">
    <property type="entry name" value="ZINC FINGER PROTEIN ZAT5"/>
    <property type="match status" value="1"/>
</dbReference>
<evidence type="ECO:0000256" key="7">
    <source>
        <dbReference type="ARBA" id="ARBA00023163"/>
    </source>
</evidence>
<dbReference type="EMBL" id="OZ075133">
    <property type="protein sequence ID" value="CAL4985828.1"/>
    <property type="molecule type" value="Genomic_DNA"/>
</dbReference>
<dbReference type="Gene3D" id="3.30.160.60">
    <property type="entry name" value="Classic Zinc Finger"/>
    <property type="match status" value="1"/>
</dbReference>
<evidence type="ECO:0000313" key="12">
    <source>
        <dbReference type="EMBL" id="CAL4985828.1"/>
    </source>
</evidence>
<dbReference type="AlphaFoldDB" id="A0ABC9AY47"/>
<keyword evidence="3" id="KW-0677">Repeat</keyword>
<feature type="region of interest" description="Disordered" evidence="10">
    <location>
        <begin position="77"/>
        <end position="107"/>
    </location>
</feature>
<dbReference type="PROSITE" id="PS00028">
    <property type="entry name" value="ZINC_FINGER_C2H2_1"/>
    <property type="match status" value="2"/>
</dbReference>
<feature type="compositionally biased region" description="Basic and acidic residues" evidence="10">
    <location>
        <begin position="22"/>
        <end position="52"/>
    </location>
</feature>
<keyword evidence="8" id="KW-0539">Nucleus</keyword>
<feature type="domain" description="C2H2-type" evidence="11">
    <location>
        <begin position="112"/>
        <end position="139"/>
    </location>
</feature>
<comment type="subcellular location">
    <subcellularLocation>
        <location evidence="1">Nucleus</location>
    </subcellularLocation>
</comment>
<evidence type="ECO:0000256" key="9">
    <source>
        <dbReference type="PROSITE-ProRule" id="PRU00042"/>
    </source>
</evidence>
<feature type="region of interest" description="Disordered" evidence="10">
    <location>
        <begin position="1"/>
        <end position="65"/>
    </location>
</feature>
<dbReference type="PANTHER" id="PTHR26374:SF450">
    <property type="entry name" value="OS11G0702300 PROTEIN"/>
    <property type="match status" value="1"/>
</dbReference>
<dbReference type="PROSITE" id="PS50157">
    <property type="entry name" value="ZINC_FINGER_C2H2_2"/>
    <property type="match status" value="2"/>
</dbReference>
<keyword evidence="5" id="KW-0862">Zinc</keyword>
<evidence type="ECO:0000256" key="1">
    <source>
        <dbReference type="ARBA" id="ARBA00004123"/>
    </source>
</evidence>
<keyword evidence="2" id="KW-0479">Metal-binding</keyword>
<dbReference type="SMART" id="SM00355">
    <property type="entry name" value="ZnF_C2H2"/>
    <property type="match status" value="2"/>
</dbReference>
<evidence type="ECO:0000256" key="2">
    <source>
        <dbReference type="ARBA" id="ARBA00022723"/>
    </source>
</evidence>
<protein>
    <recommendedName>
        <fullName evidence="11">C2H2-type domain-containing protein</fullName>
    </recommendedName>
</protein>
<dbReference type="GO" id="GO:0005634">
    <property type="term" value="C:nucleus"/>
    <property type="evidence" value="ECO:0007669"/>
    <property type="project" value="UniProtKB-SubCell"/>
</dbReference>
<feature type="domain" description="C2H2-type" evidence="11">
    <location>
        <begin position="156"/>
        <end position="178"/>
    </location>
</feature>
<evidence type="ECO:0000313" key="13">
    <source>
        <dbReference type="Proteomes" id="UP001497457"/>
    </source>
</evidence>
<evidence type="ECO:0000256" key="6">
    <source>
        <dbReference type="ARBA" id="ARBA00023015"/>
    </source>
</evidence>
<sequence length="213" mass="23779">MGMDHRITSSPGSRHKHILQIRGEKNIMKRARDDTDDVMEPRNDLLHVHGREEEEEQEHGHRSAAFFDDDAFLSLSSSSSSAAEPAASTTAPPPRNNNKHPRRRRRGLEDAFECRTCGRRFVSFQALGGHRTSHLRRRPAAATKSHHRPKKPVVAHACAACGLGFPTGQALGGHMRRHCRAECMMDSDDVGFVEIIAYDRPSSASLQLLDLFV</sequence>
<dbReference type="GO" id="GO:0008270">
    <property type="term" value="F:zinc ion binding"/>
    <property type="evidence" value="ECO:0007669"/>
    <property type="project" value="UniProtKB-KW"/>
</dbReference>
<evidence type="ECO:0000256" key="3">
    <source>
        <dbReference type="ARBA" id="ARBA00022737"/>
    </source>
</evidence>
<accession>A0ABC9AY47</accession>